<dbReference type="AlphaFoldDB" id="A0A1M5E7H7"/>
<dbReference type="Proteomes" id="UP000184164">
    <property type="component" value="Unassembled WGS sequence"/>
</dbReference>
<evidence type="ECO:0000313" key="2">
    <source>
        <dbReference type="Proteomes" id="UP000184164"/>
    </source>
</evidence>
<gene>
    <name evidence="1" type="ORF">SAMN05444274_108115</name>
</gene>
<evidence type="ECO:0000313" key="1">
    <source>
        <dbReference type="EMBL" id="SHF75115.1"/>
    </source>
</evidence>
<name>A0A1M5E7H7_9BACT</name>
<accession>A0A1M5E7H7</accession>
<organism evidence="1 2">
    <name type="scientific">Mariniphaga anaerophila</name>
    <dbReference type="NCBI Taxonomy" id="1484053"/>
    <lineage>
        <taxon>Bacteria</taxon>
        <taxon>Pseudomonadati</taxon>
        <taxon>Bacteroidota</taxon>
        <taxon>Bacteroidia</taxon>
        <taxon>Marinilabiliales</taxon>
        <taxon>Prolixibacteraceae</taxon>
        <taxon>Mariniphaga</taxon>
    </lineage>
</organism>
<dbReference type="EMBL" id="FQUM01000008">
    <property type="protein sequence ID" value="SHF75115.1"/>
    <property type="molecule type" value="Genomic_DNA"/>
</dbReference>
<dbReference type="PROSITE" id="PS51257">
    <property type="entry name" value="PROKAR_LIPOPROTEIN"/>
    <property type="match status" value="1"/>
</dbReference>
<keyword evidence="2" id="KW-1185">Reference proteome</keyword>
<proteinExistence type="predicted"/>
<dbReference type="STRING" id="1484053.SAMN05444274_108115"/>
<sequence>MSYKMKSLLVVAGFILAVIGCTKDDEETIDLQVTTSSVGSLTAFTAKSGGTISGSVTISERGICWGTIAEPTIDDNSLADIDPMDGEFTLKIVDLEPGTEYYVRAYAIAVSEDVVYGNAVSFFTPSAEPLAESNSYLVGTDDVVIIPVSKANSSALGTQISSNDDISAELIWMDNLDVVEDIFTYGTGSSGNVVVTTGNISGNAVVAVKVNNNVRWSWHIWVDEDPVSIGTVTMPSGSILMDRNLGATSKTVSEIGTVGVQFQFGRKDPFTASADYGTPSEVLLYDLEGNTPEIATVDGSKNLAFVTSNPHTFVKSQWVDWCDEFVTNWWQSEDGSKTAYDPCPAGWKVPALEDYAGLADEHFDKNIEGGHNLIYNDQSNFFSYTGYREVMGNMDATANYGTFWVNSVIPGEAGVGAAFSPSFGVGGTAAVNGAPRARALSIRCVRE</sequence>
<dbReference type="OrthoDB" id="1164152at2"/>
<reference evidence="1 2" key="1">
    <citation type="submission" date="2016-11" db="EMBL/GenBank/DDBJ databases">
        <authorList>
            <person name="Jaros S."/>
            <person name="Januszkiewicz K."/>
            <person name="Wedrychowicz H."/>
        </authorList>
    </citation>
    <scope>NUCLEOTIDE SEQUENCE [LARGE SCALE GENOMIC DNA]</scope>
    <source>
        <strain evidence="1 2">DSM 26910</strain>
    </source>
</reference>
<protein>
    <submittedName>
        <fullName evidence="1">Succinogenes major domain (Fib_succ_major)</fullName>
    </submittedName>
</protein>